<comment type="caution">
    <text evidence="2">The sequence shown here is derived from an EMBL/GenBank/DDBJ whole genome shotgun (WGS) entry which is preliminary data.</text>
</comment>
<name>A0AAD8DUM3_MYTSE</name>
<dbReference type="SUPFAM" id="SSF52540">
    <property type="entry name" value="P-loop containing nucleoside triphosphate hydrolases"/>
    <property type="match status" value="1"/>
</dbReference>
<dbReference type="GO" id="GO:0006790">
    <property type="term" value="P:sulfur compound metabolic process"/>
    <property type="evidence" value="ECO:0007669"/>
    <property type="project" value="TreeGrafter"/>
</dbReference>
<dbReference type="InterPro" id="IPR051135">
    <property type="entry name" value="Gal/GlcNAc/GalNAc_ST"/>
</dbReference>
<feature type="domain" description="Sulfotransferase" evidence="1">
    <location>
        <begin position="19"/>
        <end position="162"/>
    </location>
</feature>
<dbReference type="Proteomes" id="UP001231518">
    <property type="component" value="Chromosome 7"/>
</dbReference>
<proteinExistence type="predicted"/>
<dbReference type="Gene3D" id="3.40.50.300">
    <property type="entry name" value="P-loop containing nucleotide triphosphate hydrolases"/>
    <property type="match status" value="1"/>
</dbReference>
<organism evidence="2 3">
    <name type="scientific">Mythimna separata</name>
    <name type="common">Oriental armyworm</name>
    <name type="synonym">Pseudaletia separata</name>
    <dbReference type="NCBI Taxonomy" id="271217"/>
    <lineage>
        <taxon>Eukaryota</taxon>
        <taxon>Metazoa</taxon>
        <taxon>Ecdysozoa</taxon>
        <taxon>Arthropoda</taxon>
        <taxon>Hexapoda</taxon>
        <taxon>Insecta</taxon>
        <taxon>Pterygota</taxon>
        <taxon>Neoptera</taxon>
        <taxon>Endopterygota</taxon>
        <taxon>Lepidoptera</taxon>
        <taxon>Glossata</taxon>
        <taxon>Ditrysia</taxon>
        <taxon>Noctuoidea</taxon>
        <taxon>Noctuidae</taxon>
        <taxon>Noctuinae</taxon>
        <taxon>Hadenini</taxon>
        <taxon>Mythimna</taxon>
    </lineage>
</organism>
<dbReference type="GO" id="GO:0006044">
    <property type="term" value="P:N-acetylglucosamine metabolic process"/>
    <property type="evidence" value="ECO:0007669"/>
    <property type="project" value="TreeGrafter"/>
</dbReference>
<dbReference type="EMBL" id="JARGEI010000010">
    <property type="protein sequence ID" value="KAJ8724719.1"/>
    <property type="molecule type" value="Genomic_DNA"/>
</dbReference>
<dbReference type="GO" id="GO:0001517">
    <property type="term" value="F:N-acetylglucosamine 6-O-sulfotransferase activity"/>
    <property type="evidence" value="ECO:0007669"/>
    <property type="project" value="TreeGrafter"/>
</dbReference>
<dbReference type="PANTHER" id="PTHR10704:SF44">
    <property type="entry name" value="LD35051P-RELATED"/>
    <property type="match status" value="1"/>
</dbReference>
<dbReference type="Pfam" id="PF00685">
    <property type="entry name" value="Sulfotransfer_1"/>
    <property type="match status" value="1"/>
</dbReference>
<evidence type="ECO:0000313" key="2">
    <source>
        <dbReference type="EMBL" id="KAJ8724719.1"/>
    </source>
</evidence>
<dbReference type="InterPro" id="IPR000863">
    <property type="entry name" value="Sulfotransferase_dom"/>
</dbReference>
<keyword evidence="3" id="KW-1185">Reference proteome</keyword>
<dbReference type="InterPro" id="IPR027417">
    <property type="entry name" value="P-loop_NTPase"/>
</dbReference>
<gene>
    <name evidence="2" type="ORF">PYW07_015677</name>
</gene>
<dbReference type="AlphaFoldDB" id="A0AAD8DUM3"/>
<evidence type="ECO:0000259" key="1">
    <source>
        <dbReference type="Pfam" id="PF00685"/>
    </source>
</evidence>
<accession>A0AAD8DUM3</accession>
<protein>
    <recommendedName>
        <fullName evidence="1">Sulfotransferase domain-containing protein</fullName>
    </recommendedName>
</protein>
<evidence type="ECO:0000313" key="3">
    <source>
        <dbReference type="Proteomes" id="UP001231518"/>
    </source>
</evidence>
<reference evidence="2" key="1">
    <citation type="submission" date="2023-03" db="EMBL/GenBank/DDBJ databases">
        <title>Chromosome-level genomes of two armyworms, Mythimna separata and Mythimna loreyi, provide insights into the biosynthesis and reception of sex pheromones.</title>
        <authorList>
            <person name="Zhao H."/>
        </authorList>
    </citation>
    <scope>NUCLEOTIDE SEQUENCE</scope>
    <source>
        <strain evidence="2">BeijingLab</strain>
        <tissue evidence="2">Pupa</tissue>
    </source>
</reference>
<sequence>MKLVRLRLRLIEEILDDKALNVKVILLVRDPRGLMQSRRHRHFCELSPDCWEPPLVCADLLSDYLAARHIMQKYPDRLMVIRFEDLTLKPNITTDQILKFLKLDARQAFDKFLKKHTTVEVAGVHSTFKVSRNIPFKWKHVLDFGYVNNLQMSCREAMRLWGYKMAHNETHMMSNEFHPIEDYTI</sequence>
<dbReference type="PANTHER" id="PTHR10704">
    <property type="entry name" value="CARBOHYDRATE SULFOTRANSFERASE"/>
    <property type="match status" value="1"/>
</dbReference>